<dbReference type="PROSITE" id="PS50160">
    <property type="entry name" value="DNA_LIGASE_A3"/>
    <property type="match status" value="1"/>
</dbReference>
<dbReference type="CDD" id="cd04863">
    <property type="entry name" value="MtLigD_Pol_like"/>
    <property type="match status" value="1"/>
</dbReference>
<evidence type="ECO:0000259" key="23">
    <source>
        <dbReference type="PROSITE" id="PS50160"/>
    </source>
</evidence>
<dbReference type="GO" id="GO:0046872">
    <property type="term" value="F:metal ion binding"/>
    <property type="evidence" value="ECO:0007669"/>
    <property type="project" value="UniProtKB-KW"/>
</dbReference>
<name>A0A0U0ZNS5_9MYCO</name>
<evidence type="ECO:0000256" key="8">
    <source>
        <dbReference type="ARBA" id="ARBA00022741"/>
    </source>
</evidence>
<keyword evidence="7" id="KW-0479">Metal-binding</keyword>
<keyword evidence="18" id="KW-0511">Multifunctional enzyme</keyword>
<evidence type="ECO:0000256" key="20">
    <source>
        <dbReference type="ARBA" id="ARBA00034003"/>
    </source>
</evidence>
<protein>
    <recommendedName>
        <fullName evidence="2">DNA ligase (ATP)</fullName>
        <ecNumber evidence="2">6.5.1.1</ecNumber>
    </recommendedName>
    <alternativeName>
        <fullName evidence="19">NHEJ DNA polymerase</fullName>
    </alternativeName>
</protein>
<evidence type="ECO:0000256" key="21">
    <source>
        <dbReference type="ARBA" id="ARBA00049981"/>
    </source>
</evidence>
<keyword evidence="17" id="KW-0464">Manganese</keyword>
<evidence type="ECO:0000256" key="2">
    <source>
        <dbReference type="ARBA" id="ARBA00012727"/>
    </source>
</evidence>
<dbReference type="InterPro" id="IPR052171">
    <property type="entry name" value="NHEJ_LigD"/>
</dbReference>
<dbReference type="GO" id="GO:0006281">
    <property type="term" value="P:DNA repair"/>
    <property type="evidence" value="ECO:0007669"/>
    <property type="project" value="UniProtKB-KW"/>
</dbReference>
<dbReference type="Pfam" id="PF21686">
    <property type="entry name" value="LigD_Prim-Pol"/>
    <property type="match status" value="1"/>
</dbReference>
<dbReference type="InterPro" id="IPR012340">
    <property type="entry name" value="NA-bd_OB-fold"/>
</dbReference>
<dbReference type="GO" id="GO:0004527">
    <property type="term" value="F:exonuclease activity"/>
    <property type="evidence" value="ECO:0007669"/>
    <property type="project" value="UniProtKB-KW"/>
</dbReference>
<evidence type="ECO:0000256" key="17">
    <source>
        <dbReference type="ARBA" id="ARBA00023211"/>
    </source>
</evidence>
<dbReference type="NCBIfam" id="TIGR02779">
    <property type="entry name" value="NHEJ_ligase_lig"/>
    <property type="match status" value="1"/>
</dbReference>
<evidence type="ECO:0000256" key="18">
    <source>
        <dbReference type="ARBA" id="ARBA00023268"/>
    </source>
</evidence>
<dbReference type="NCBIfam" id="TIGR02777">
    <property type="entry name" value="LigD_PE_dom"/>
    <property type="match status" value="1"/>
</dbReference>
<keyword evidence="14" id="KW-0238">DNA-binding</keyword>
<dbReference type="Proteomes" id="UP000045782">
    <property type="component" value="Unassembled WGS sequence"/>
</dbReference>
<gene>
    <name evidence="24" type="ORF">ERS075579_03199</name>
</gene>
<dbReference type="InterPro" id="IPR033649">
    <property type="entry name" value="MtLigD_Pol-like"/>
</dbReference>
<evidence type="ECO:0000256" key="7">
    <source>
        <dbReference type="ARBA" id="ARBA00022723"/>
    </source>
</evidence>
<dbReference type="GO" id="GO:0003677">
    <property type="term" value="F:DNA binding"/>
    <property type="evidence" value="ECO:0007669"/>
    <property type="project" value="UniProtKB-KW"/>
</dbReference>
<dbReference type="Gene3D" id="3.90.920.10">
    <property type="entry name" value="DNA primase, PRIM domain"/>
    <property type="match status" value="1"/>
</dbReference>
<dbReference type="EC" id="6.5.1.1" evidence="2"/>
<evidence type="ECO:0000313" key="25">
    <source>
        <dbReference type="Proteomes" id="UP000045782"/>
    </source>
</evidence>
<evidence type="ECO:0000256" key="6">
    <source>
        <dbReference type="ARBA" id="ARBA00022722"/>
    </source>
</evidence>
<comment type="catalytic activity">
    <reaction evidence="20">
        <text>ATP + (deoxyribonucleotide)n-3'-hydroxyl + 5'-phospho-(deoxyribonucleotide)m = (deoxyribonucleotide)n+m + AMP + diphosphate.</text>
        <dbReference type="EC" id="6.5.1.1"/>
    </reaction>
</comment>
<evidence type="ECO:0000256" key="12">
    <source>
        <dbReference type="ARBA" id="ARBA00022840"/>
    </source>
</evidence>
<dbReference type="Gene3D" id="3.30.470.30">
    <property type="entry name" value="DNA ligase/mRNA capping enzyme"/>
    <property type="match status" value="1"/>
</dbReference>
<keyword evidence="4" id="KW-0808">Transferase</keyword>
<evidence type="ECO:0000256" key="15">
    <source>
        <dbReference type="ARBA" id="ARBA00023172"/>
    </source>
</evidence>
<keyword evidence="6" id="KW-0540">Nuclease</keyword>
<sequence length="783" mass="85888">MERISPVWPTGAAESATSGRGATAFVRLSNAEKVLYPATDTSPATTKADVFGYYTAIAPFMLPHIAGRPVTRKRWPNGVDQPSFFEKDLASSAPDWLPRRRIEHKSRYVSYPLIDTSVALAWIAQQAALEVHVPQWRFAGENPGPATRLVFDLDPGEGVGMAQLAEVARAIRDVLADIGLKTFPVTSGSKGLHLYVPLAQPASSSGAVAVAKKVAVQLEQAMPDLVTATMTRQLRAGKVFVDWSQNSGSKTTVAPYSLRGRAVPTVAAPRTWEELDDPGLRQLRYDEVLTRAQRDGDLLAGLDDVEIAEDRLSTYRSMRDPARTPEPVPAIKPEAGQNNSFVIQEHHATALHYDFRLERDGVLVSWAVPKNLPLEPSVNHLAVHTEDHPLEYGSFEGTIPKGEYGAGEVTIWDSGTYDTEKFIDPRDDSGADGGQKGEVIVTLHGKRITGRYALIRTSGKQWLAHRMKDQRPAGSMPIGLAPMLPTTGSVAGLTAEEWAFEGKWDGYRLILECDRGQLRALARSGRDVTAEFPALQRLAHELSDHRVVLDGEVVVPDQKGLPSFALLQNRTPGADIRFWAFDLLYLDGKSLLRTKYRDRRRLLEVLVTGTESMTVPRQLSGDGAAALAYSQDQGWEGVVAKRLDSPYVPGRTQSWIKAKNWRSQEVVIGGWRKGQGGRSSGIGALLMGIPVEGGLRYAGRVGTGFTEKELSSLKERLEPLHRAESPFDAPLSTVEAKDVQFVEPVLVAEVRYGDRTPGGILKHSSWRGLRTDKSVRDVELDLG</sequence>
<dbReference type="PANTHER" id="PTHR42705">
    <property type="entry name" value="BIFUNCTIONAL NON-HOMOLOGOUS END JOINING PROTEIN LIGD"/>
    <property type="match status" value="1"/>
</dbReference>
<evidence type="ECO:0000256" key="22">
    <source>
        <dbReference type="ARBA" id="ARBA00049990"/>
    </source>
</evidence>
<dbReference type="CDD" id="cd07906">
    <property type="entry name" value="Adenylation_DNA_ligase_LigD_LigC"/>
    <property type="match status" value="1"/>
</dbReference>
<evidence type="ECO:0000256" key="14">
    <source>
        <dbReference type="ARBA" id="ARBA00023125"/>
    </source>
</evidence>
<dbReference type="Pfam" id="PF13298">
    <property type="entry name" value="LigD_N"/>
    <property type="match status" value="1"/>
</dbReference>
<keyword evidence="15" id="KW-0233">DNA recombination</keyword>
<keyword evidence="3 24" id="KW-0436">Ligase</keyword>
<keyword evidence="10" id="KW-0378">Hydrolase</keyword>
<comment type="similarity">
    <text evidence="21">In the C-terminal section; belongs to the ATP-dependent DNA ligase family.</text>
</comment>
<dbReference type="Gene3D" id="3.30.1490.70">
    <property type="match status" value="1"/>
</dbReference>
<accession>A0A0U0ZNS5</accession>
<dbReference type="InterPro" id="IPR012310">
    <property type="entry name" value="DNA_ligase_ATP-dep_cent"/>
</dbReference>
<reference evidence="24 25" key="1">
    <citation type="submission" date="2015-03" db="EMBL/GenBank/DDBJ databases">
        <authorList>
            <person name="Murphy D."/>
        </authorList>
    </citation>
    <scope>NUCLEOTIDE SEQUENCE [LARGE SCALE GENOMIC DNA]</scope>
    <source>
        <strain evidence="24 25">PAP088</strain>
    </source>
</reference>
<evidence type="ECO:0000256" key="16">
    <source>
        <dbReference type="ARBA" id="ARBA00023204"/>
    </source>
</evidence>
<keyword evidence="9" id="KW-0227">DNA damage</keyword>
<comment type="cofactor">
    <cofactor evidence="1">
        <name>Mn(2+)</name>
        <dbReference type="ChEBI" id="CHEBI:29035"/>
    </cofactor>
</comment>
<feature type="domain" description="ATP-dependent DNA ligase family profile" evidence="23">
    <location>
        <begin position="569"/>
        <end position="688"/>
    </location>
</feature>
<dbReference type="PANTHER" id="PTHR42705:SF2">
    <property type="entry name" value="BIFUNCTIONAL NON-HOMOLOGOUS END JOINING PROTEIN LIGD"/>
    <property type="match status" value="1"/>
</dbReference>
<dbReference type="InterPro" id="IPR012309">
    <property type="entry name" value="DNA_ligase_ATP-dep_C"/>
</dbReference>
<evidence type="ECO:0000256" key="19">
    <source>
        <dbReference type="ARBA" id="ARBA00029943"/>
    </source>
</evidence>
<dbReference type="InterPro" id="IPR014144">
    <property type="entry name" value="LigD_PE_domain"/>
</dbReference>
<dbReference type="SUPFAM" id="SSF56091">
    <property type="entry name" value="DNA ligase/mRNA capping enzyme, catalytic domain"/>
    <property type="match status" value="1"/>
</dbReference>
<dbReference type="EMBL" id="CSWP01000006">
    <property type="protein sequence ID" value="CPV60160.1"/>
    <property type="molecule type" value="Genomic_DNA"/>
</dbReference>
<dbReference type="NCBIfam" id="TIGR02778">
    <property type="entry name" value="ligD_pol"/>
    <property type="match status" value="1"/>
</dbReference>
<dbReference type="InterPro" id="IPR014145">
    <property type="entry name" value="LigD_pol_dom"/>
</dbReference>
<proteinExistence type="inferred from homology"/>
<dbReference type="CDD" id="cd07971">
    <property type="entry name" value="OBF_DNA_ligase_LigD"/>
    <property type="match status" value="1"/>
</dbReference>
<evidence type="ECO:0000256" key="11">
    <source>
        <dbReference type="ARBA" id="ARBA00022839"/>
    </source>
</evidence>
<evidence type="ECO:0000256" key="4">
    <source>
        <dbReference type="ARBA" id="ARBA00022679"/>
    </source>
</evidence>
<dbReference type="Gene3D" id="2.40.50.140">
    <property type="entry name" value="Nucleic acid-binding proteins"/>
    <property type="match status" value="1"/>
</dbReference>
<dbReference type="RefSeq" id="WP_016893583.1">
    <property type="nucleotide sequence ID" value="NZ_CSWP01000006.1"/>
</dbReference>
<dbReference type="GO" id="GO:0005524">
    <property type="term" value="F:ATP binding"/>
    <property type="evidence" value="ECO:0007669"/>
    <property type="project" value="UniProtKB-KW"/>
</dbReference>
<keyword evidence="5" id="KW-0548">Nucleotidyltransferase</keyword>
<dbReference type="GO" id="GO:0003887">
    <property type="term" value="F:DNA-directed DNA polymerase activity"/>
    <property type="evidence" value="ECO:0007669"/>
    <property type="project" value="UniProtKB-KW"/>
</dbReference>
<organism evidence="24 25">
    <name type="scientific">Mycobacteroides abscessus</name>
    <dbReference type="NCBI Taxonomy" id="36809"/>
    <lineage>
        <taxon>Bacteria</taxon>
        <taxon>Bacillati</taxon>
        <taxon>Actinomycetota</taxon>
        <taxon>Actinomycetes</taxon>
        <taxon>Mycobacteriales</taxon>
        <taxon>Mycobacteriaceae</taxon>
        <taxon>Mycobacteroides</taxon>
    </lineage>
</organism>
<evidence type="ECO:0000256" key="5">
    <source>
        <dbReference type="ARBA" id="ARBA00022695"/>
    </source>
</evidence>
<dbReference type="GO" id="GO:0006310">
    <property type="term" value="P:DNA recombination"/>
    <property type="evidence" value="ECO:0007669"/>
    <property type="project" value="UniProtKB-KW"/>
</dbReference>
<comment type="similarity">
    <text evidence="22">In the N-terminal section; belongs to the LigD polymerase family.</text>
</comment>
<dbReference type="NCBIfam" id="NF007210">
    <property type="entry name" value="PRK09632.1"/>
    <property type="match status" value="1"/>
</dbReference>
<dbReference type="GO" id="GO:0003910">
    <property type="term" value="F:DNA ligase (ATP) activity"/>
    <property type="evidence" value="ECO:0007669"/>
    <property type="project" value="UniProtKB-EC"/>
</dbReference>
<dbReference type="InterPro" id="IPR014146">
    <property type="entry name" value="LigD_ligase_dom"/>
</dbReference>
<keyword evidence="11" id="KW-0269">Exonuclease</keyword>
<dbReference type="Pfam" id="PF01068">
    <property type="entry name" value="DNA_ligase_A_M"/>
    <property type="match status" value="1"/>
</dbReference>
<dbReference type="SUPFAM" id="SSF50249">
    <property type="entry name" value="Nucleic acid-binding proteins"/>
    <property type="match status" value="1"/>
</dbReference>
<keyword evidence="12" id="KW-0067">ATP-binding</keyword>
<evidence type="ECO:0000256" key="1">
    <source>
        <dbReference type="ARBA" id="ARBA00001936"/>
    </source>
</evidence>
<evidence type="ECO:0000256" key="9">
    <source>
        <dbReference type="ARBA" id="ARBA00022763"/>
    </source>
</evidence>
<evidence type="ECO:0000313" key="24">
    <source>
        <dbReference type="EMBL" id="CPV60160.1"/>
    </source>
</evidence>
<keyword evidence="13" id="KW-0239">DNA-directed DNA polymerase</keyword>
<evidence type="ECO:0000256" key="3">
    <source>
        <dbReference type="ARBA" id="ARBA00022598"/>
    </source>
</evidence>
<keyword evidence="16" id="KW-0234">DNA repair</keyword>
<keyword evidence="8" id="KW-0547">Nucleotide-binding</keyword>
<dbReference type="Pfam" id="PF04679">
    <property type="entry name" value="DNA_ligase_A_C"/>
    <property type="match status" value="1"/>
</dbReference>
<evidence type="ECO:0000256" key="10">
    <source>
        <dbReference type="ARBA" id="ARBA00022801"/>
    </source>
</evidence>
<evidence type="ECO:0000256" key="13">
    <source>
        <dbReference type="ARBA" id="ARBA00022932"/>
    </source>
</evidence>
<dbReference type="AlphaFoldDB" id="A0A0U0ZNS5"/>